<keyword evidence="2" id="KW-0902">Two-component regulatory system</keyword>
<dbReference type="GO" id="GO:0000160">
    <property type="term" value="P:phosphorelay signal transduction system"/>
    <property type="evidence" value="ECO:0007669"/>
    <property type="project" value="UniProtKB-KW"/>
</dbReference>
<feature type="region of interest" description="Disordered" evidence="4">
    <location>
        <begin position="36"/>
        <end position="60"/>
    </location>
</feature>
<evidence type="ECO:0000313" key="6">
    <source>
        <dbReference type="EMBL" id="PLW14643.1"/>
    </source>
</evidence>
<dbReference type="InterPro" id="IPR001789">
    <property type="entry name" value="Sig_transdc_resp-reg_receiver"/>
</dbReference>
<dbReference type="Gene3D" id="3.40.50.2300">
    <property type="match status" value="1"/>
</dbReference>
<sequence>MTTVQSPANMSTTSHSNPPQKTSHLKDKLITPLKQQAPPLPTSLIPYGLPSDNPRNHLLSPPRSLLLTGNTKYTGPTQPLSLCMAGLNLGSTTVTHSSPLSQNKPPPTQNQDLHQRQINFLLDANFYHPQSYLPSTSQPLQNSLASYLIKIVDPASNSEDSSLNNQVAKPMGNYSTCTTLTPTQYLLTTDFNFSLTSIPLPPRMTTKHSNMWLGQPQVLIVEHDQICRRILSTILELMGCRIEFACNGLKAVSRISGQNKSNKPFNFVLMDISMPNMDASPGFSATSLIQKFNLKTPIISMT</sequence>
<protein>
    <recommendedName>
        <fullName evidence="5">Response regulatory domain-containing protein</fullName>
    </recommendedName>
</protein>
<evidence type="ECO:0000256" key="4">
    <source>
        <dbReference type="SAM" id="MobiDB-lite"/>
    </source>
</evidence>
<evidence type="ECO:0000256" key="1">
    <source>
        <dbReference type="ARBA" id="ARBA00022553"/>
    </source>
</evidence>
<dbReference type="PROSITE" id="PS50110">
    <property type="entry name" value="RESPONSE_REGULATORY"/>
    <property type="match status" value="1"/>
</dbReference>
<feature type="region of interest" description="Disordered" evidence="4">
    <location>
        <begin position="1"/>
        <end position="24"/>
    </location>
</feature>
<gene>
    <name evidence="6" type="ORF">PCANC_25167</name>
</gene>
<comment type="caution">
    <text evidence="6">The sequence shown here is derived from an EMBL/GenBank/DDBJ whole genome shotgun (WGS) entry which is preliminary data.</text>
</comment>
<dbReference type="Pfam" id="PF00072">
    <property type="entry name" value="Response_reg"/>
    <property type="match status" value="1"/>
</dbReference>
<dbReference type="AlphaFoldDB" id="A0A2N5SN48"/>
<dbReference type="SUPFAM" id="SSF52172">
    <property type="entry name" value="CheY-like"/>
    <property type="match status" value="1"/>
</dbReference>
<evidence type="ECO:0000256" key="2">
    <source>
        <dbReference type="ARBA" id="ARBA00023012"/>
    </source>
</evidence>
<accession>A0A2N5SN48</accession>
<dbReference type="CDD" id="cd17546">
    <property type="entry name" value="REC_hyHK_CKI1_RcsC-like"/>
    <property type="match status" value="1"/>
</dbReference>
<reference evidence="6 7" key="1">
    <citation type="submission" date="2017-11" db="EMBL/GenBank/DDBJ databases">
        <title>De novo assembly and phasing of dikaryotic genomes from two isolates of Puccinia coronata f. sp. avenae, the causal agent of oat crown rust.</title>
        <authorList>
            <person name="Miller M.E."/>
            <person name="Zhang Y."/>
            <person name="Omidvar V."/>
            <person name="Sperschneider J."/>
            <person name="Schwessinger B."/>
            <person name="Raley C."/>
            <person name="Palmer J.M."/>
            <person name="Garnica D."/>
            <person name="Upadhyaya N."/>
            <person name="Rathjen J."/>
            <person name="Taylor J.M."/>
            <person name="Park R.F."/>
            <person name="Dodds P.N."/>
            <person name="Hirsch C.D."/>
            <person name="Kianian S.F."/>
            <person name="Figueroa M."/>
        </authorList>
    </citation>
    <scope>NUCLEOTIDE SEQUENCE [LARGE SCALE GENOMIC DNA]</scope>
    <source>
        <strain evidence="6">12NC29</strain>
    </source>
</reference>
<feature type="modified residue" description="4-aspartylphosphate" evidence="3">
    <location>
        <position position="271"/>
    </location>
</feature>
<dbReference type="STRING" id="200324.A0A2N5SN48"/>
<dbReference type="Proteomes" id="UP000235388">
    <property type="component" value="Unassembled WGS sequence"/>
</dbReference>
<evidence type="ECO:0000313" key="7">
    <source>
        <dbReference type="Proteomes" id="UP000235388"/>
    </source>
</evidence>
<keyword evidence="7" id="KW-1185">Reference proteome</keyword>
<feature type="compositionally biased region" description="Polar residues" evidence="4">
    <location>
        <begin position="1"/>
        <end position="22"/>
    </location>
</feature>
<organism evidence="6 7">
    <name type="scientific">Puccinia coronata f. sp. avenae</name>
    <dbReference type="NCBI Taxonomy" id="200324"/>
    <lineage>
        <taxon>Eukaryota</taxon>
        <taxon>Fungi</taxon>
        <taxon>Dikarya</taxon>
        <taxon>Basidiomycota</taxon>
        <taxon>Pucciniomycotina</taxon>
        <taxon>Pucciniomycetes</taxon>
        <taxon>Pucciniales</taxon>
        <taxon>Pucciniaceae</taxon>
        <taxon>Puccinia</taxon>
    </lineage>
</organism>
<keyword evidence="1 3" id="KW-0597">Phosphoprotein</keyword>
<dbReference type="PANTHER" id="PTHR45339">
    <property type="entry name" value="HYBRID SIGNAL TRANSDUCTION HISTIDINE KINASE J"/>
    <property type="match status" value="1"/>
</dbReference>
<dbReference type="PANTHER" id="PTHR45339:SF1">
    <property type="entry name" value="HYBRID SIGNAL TRANSDUCTION HISTIDINE KINASE J"/>
    <property type="match status" value="1"/>
</dbReference>
<proteinExistence type="predicted"/>
<evidence type="ECO:0000256" key="3">
    <source>
        <dbReference type="PROSITE-ProRule" id="PRU00169"/>
    </source>
</evidence>
<dbReference type="OrthoDB" id="60033at2759"/>
<dbReference type="InterPro" id="IPR011006">
    <property type="entry name" value="CheY-like_superfamily"/>
</dbReference>
<dbReference type="EMBL" id="PGCJ01000916">
    <property type="protein sequence ID" value="PLW14643.1"/>
    <property type="molecule type" value="Genomic_DNA"/>
</dbReference>
<feature type="domain" description="Response regulatory" evidence="5">
    <location>
        <begin position="217"/>
        <end position="302"/>
    </location>
</feature>
<name>A0A2N5SN48_9BASI</name>
<evidence type="ECO:0000259" key="5">
    <source>
        <dbReference type="PROSITE" id="PS50110"/>
    </source>
</evidence>